<name>A0ACB8GD31_9SAUR</name>
<keyword evidence="2" id="KW-1185">Reference proteome</keyword>
<organism evidence="1 2">
    <name type="scientific">Sphaerodactylus townsendi</name>
    <dbReference type="NCBI Taxonomy" id="933632"/>
    <lineage>
        <taxon>Eukaryota</taxon>
        <taxon>Metazoa</taxon>
        <taxon>Chordata</taxon>
        <taxon>Craniata</taxon>
        <taxon>Vertebrata</taxon>
        <taxon>Euteleostomi</taxon>
        <taxon>Lepidosauria</taxon>
        <taxon>Squamata</taxon>
        <taxon>Bifurcata</taxon>
        <taxon>Gekkota</taxon>
        <taxon>Sphaerodactylidae</taxon>
        <taxon>Sphaerodactylus</taxon>
    </lineage>
</organism>
<evidence type="ECO:0000313" key="2">
    <source>
        <dbReference type="Proteomes" id="UP000827872"/>
    </source>
</evidence>
<dbReference type="EMBL" id="CM037614">
    <property type="protein sequence ID" value="KAH8017099.1"/>
    <property type="molecule type" value="Genomic_DNA"/>
</dbReference>
<reference evidence="1" key="1">
    <citation type="submission" date="2021-08" db="EMBL/GenBank/DDBJ databases">
        <title>The first chromosome-level gecko genome reveals the dynamic sex chromosomes of Neotropical dwarf geckos (Sphaerodactylidae: Sphaerodactylus).</title>
        <authorList>
            <person name="Pinto B.J."/>
            <person name="Keating S.E."/>
            <person name="Gamble T."/>
        </authorList>
    </citation>
    <scope>NUCLEOTIDE SEQUENCE</scope>
    <source>
        <strain evidence="1">TG3544</strain>
    </source>
</reference>
<dbReference type="Proteomes" id="UP000827872">
    <property type="component" value="Linkage Group LG01"/>
</dbReference>
<comment type="caution">
    <text evidence="1">The sequence shown here is derived from an EMBL/GenBank/DDBJ whole genome shotgun (WGS) entry which is preliminary data.</text>
</comment>
<gene>
    <name evidence="1" type="ORF">K3G42_026207</name>
</gene>
<sequence>MVPCVFGEEDVVLPNLDKESYWFIEQATSIMKAIGSVLNNFGNWPDLSRAMRGLELTHCPPGLCGTGIAREHFKVFNNAFWHLIKQALGNVPPNYEFAYKCFTLDFKHSEMPVDDTGSSDAKDEIKFLIVFSETGGQSGKAEIFTLHNGLMSSEELNVDCVIPKILE</sequence>
<protein>
    <submittedName>
        <fullName evidence="1">Uncharacterized protein</fullName>
    </submittedName>
</protein>
<proteinExistence type="predicted"/>
<accession>A0ACB8GD31</accession>
<evidence type="ECO:0000313" key="1">
    <source>
        <dbReference type="EMBL" id="KAH8017099.1"/>
    </source>
</evidence>